<evidence type="ECO:0000256" key="8">
    <source>
        <dbReference type="ARBA" id="ARBA00023136"/>
    </source>
</evidence>
<feature type="transmembrane region" description="Helical" evidence="10">
    <location>
        <begin position="240"/>
        <end position="256"/>
    </location>
</feature>
<comment type="caution">
    <text evidence="12">The sequence shown here is derived from an EMBL/GenBank/DDBJ whole genome shotgun (WGS) entry which is preliminary data.</text>
</comment>
<dbReference type="InterPro" id="IPR018422">
    <property type="entry name" value="Cation/H_exchanger_CPA1"/>
</dbReference>
<name>A0ABT5MCE6_9BURK</name>
<feature type="transmembrane region" description="Helical" evidence="10">
    <location>
        <begin position="323"/>
        <end position="352"/>
    </location>
</feature>
<dbReference type="Proteomes" id="UP001528672">
    <property type="component" value="Unassembled WGS sequence"/>
</dbReference>
<keyword evidence="7 10" id="KW-0406">Ion transport</keyword>
<proteinExistence type="inferred from homology"/>
<dbReference type="InterPro" id="IPR006153">
    <property type="entry name" value="Cation/H_exchanger_TM"/>
</dbReference>
<evidence type="ECO:0000256" key="9">
    <source>
        <dbReference type="ARBA" id="ARBA00023201"/>
    </source>
</evidence>
<keyword evidence="4 10" id="KW-0812">Transmembrane</keyword>
<feature type="domain" description="Cation/H+ exchanger transmembrane" evidence="11">
    <location>
        <begin position="14"/>
        <end position="428"/>
    </location>
</feature>
<dbReference type="Gene3D" id="6.10.140.1330">
    <property type="match status" value="1"/>
</dbReference>
<evidence type="ECO:0000256" key="1">
    <source>
        <dbReference type="ARBA" id="ARBA00004651"/>
    </source>
</evidence>
<evidence type="ECO:0000256" key="6">
    <source>
        <dbReference type="ARBA" id="ARBA00023053"/>
    </source>
</evidence>
<keyword evidence="6 10" id="KW-0915">Sodium</keyword>
<comment type="subcellular location">
    <subcellularLocation>
        <location evidence="10">Cell inner membrane</location>
        <topology evidence="10">Multi-pass membrane protein</topology>
    </subcellularLocation>
    <subcellularLocation>
        <location evidence="1">Cell membrane</location>
        <topology evidence="1">Multi-pass membrane protein</topology>
    </subcellularLocation>
</comment>
<evidence type="ECO:0000256" key="2">
    <source>
        <dbReference type="ARBA" id="ARBA00022448"/>
    </source>
</evidence>
<feature type="transmembrane region" description="Helical" evidence="10">
    <location>
        <begin position="112"/>
        <end position="132"/>
    </location>
</feature>
<evidence type="ECO:0000256" key="4">
    <source>
        <dbReference type="ARBA" id="ARBA00022692"/>
    </source>
</evidence>
<keyword evidence="5 10" id="KW-1133">Transmembrane helix</keyword>
<keyword evidence="9 10" id="KW-0739">Sodium transport</keyword>
<keyword evidence="3" id="KW-1003">Cell membrane</keyword>
<keyword evidence="10" id="KW-0050">Antiport</keyword>
<dbReference type="PANTHER" id="PTHR10110">
    <property type="entry name" value="SODIUM/HYDROGEN EXCHANGER"/>
    <property type="match status" value="1"/>
</dbReference>
<gene>
    <name evidence="12" type="ORF">PSQ39_02890</name>
</gene>
<evidence type="ECO:0000256" key="7">
    <source>
        <dbReference type="ARBA" id="ARBA00023065"/>
    </source>
</evidence>
<keyword evidence="13" id="KW-1185">Reference proteome</keyword>
<dbReference type="PANTHER" id="PTHR10110:SF86">
    <property type="entry name" value="SODIUM_HYDROGEN EXCHANGER 7"/>
    <property type="match status" value="1"/>
</dbReference>
<organism evidence="12 13">
    <name type="scientific">Curvibacter microcysteis</name>
    <dbReference type="NCBI Taxonomy" id="3026419"/>
    <lineage>
        <taxon>Bacteria</taxon>
        <taxon>Pseudomonadati</taxon>
        <taxon>Pseudomonadota</taxon>
        <taxon>Betaproteobacteria</taxon>
        <taxon>Burkholderiales</taxon>
        <taxon>Comamonadaceae</taxon>
        <taxon>Curvibacter</taxon>
    </lineage>
</organism>
<comment type="similarity">
    <text evidence="10">Belongs to the monovalent cation:proton antiporter 1 (CPA1) transporter (TC 2.A.36) family.</text>
</comment>
<feature type="transmembrane region" description="Helical" evidence="10">
    <location>
        <begin position="183"/>
        <end position="204"/>
    </location>
</feature>
<keyword evidence="2 10" id="KW-0813">Transport</keyword>
<dbReference type="InterPro" id="IPR004705">
    <property type="entry name" value="Cation/H_exchanger_CPA1_bac"/>
</dbReference>
<reference evidence="12 13" key="1">
    <citation type="submission" date="2023-02" db="EMBL/GenBank/DDBJ databases">
        <title>Bacterial whole genome sequence for Curvibacter sp. HBC28.</title>
        <authorList>
            <person name="Le V."/>
            <person name="Ko S.-R."/>
            <person name="Ahn C.-Y."/>
            <person name="Oh H.-M."/>
        </authorList>
    </citation>
    <scope>NUCLEOTIDE SEQUENCE [LARGE SCALE GENOMIC DNA]</scope>
    <source>
        <strain evidence="12 13">HBC28</strain>
    </source>
</reference>
<dbReference type="EMBL" id="JAQSIO010000001">
    <property type="protein sequence ID" value="MDD0813569.1"/>
    <property type="molecule type" value="Genomic_DNA"/>
</dbReference>
<sequence length="564" mass="61287">MQTVLSLLALLALVAFSGVLTRFWPRLPQPLLQLALGALVAWPVSGLRVEIDSATFMLLLIPPMLFADGWQMPKREFGANMWPILLLSVGLVLITVLVVGHFIHWILPAMPLSVAFVLAAVLSPTDAVAVSAVSQRHPMPARLQNLLEGESLMNDASALVAVKFAVAATVTQQFSLREAGWDMLWMSGGGALVGLFFSRVFAWVHDRFLFWREGDPAGPTVLLILLMPFAPYWVAEHLGLSGVLAAVAAGMSASLLDLRSTRFNAFHVQAQGTWEVIRFAFTGLVFVLLGQQVPELLQNLQEPLQDLREAGALLHPSRAIGPLLVSTLLIALSLLAVRFATLVLGAVLPAWLPPRWRRGPARPVPLSWVAVASLGGIRGGITLAAVLGLPVLLGHGEPFPARDLLVFLTTAIIVISLLGGSLGLPVLLRRLKAASGPGRPHLEQRWARKRALRAALQSLDQVPASLTSRHLGPEAQAQSAVVEKVRLRVRHLYQHRLTEATGDQAGRAASQSVLGLEKGLRLHALQAEREALYALRTRHQINDETLRLLIREIDMVELALRGVV</sequence>
<evidence type="ECO:0000256" key="5">
    <source>
        <dbReference type="ARBA" id="ARBA00022989"/>
    </source>
</evidence>
<evidence type="ECO:0000256" key="3">
    <source>
        <dbReference type="ARBA" id="ARBA00022475"/>
    </source>
</evidence>
<keyword evidence="8 10" id="KW-0472">Membrane</keyword>
<feature type="transmembrane region" description="Helical" evidence="10">
    <location>
        <begin position="31"/>
        <end position="61"/>
    </location>
</feature>
<dbReference type="Pfam" id="PF00999">
    <property type="entry name" value="Na_H_Exchanger"/>
    <property type="match status" value="1"/>
</dbReference>
<comment type="function">
    <text evidence="10">Na(+)/H(+) antiporter that extrudes sodium in exchange for external protons.</text>
</comment>
<accession>A0ABT5MCE6</accession>
<evidence type="ECO:0000259" key="11">
    <source>
        <dbReference type="Pfam" id="PF00999"/>
    </source>
</evidence>
<feature type="transmembrane region" description="Helical" evidence="10">
    <location>
        <begin position="82"/>
        <end position="106"/>
    </location>
</feature>
<feature type="transmembrane region" description="Helical" evidence="10">
    <location>
        <begin position="276"/>
        <end position="293"/>
    </location>
</feature>
<evidence type="ECO:0000313" key="13">
    <source>
        <dbReference type="Proteomes" id="UP001528672"/>
    </source>
</evidence>
<evidence type="ECO:0000256" key="10">
    <source>
        <dbReference type="RuleBase" id="RU366002"/>
    </source>
</evidence>
<dbReference type="RefSeq" id="WP_273925087.1">
    <property type="nucleotide sequence ID" value="NZ_JAQSIO010000001.1"/>
</dbReference>
<feature type="transmembrane region" description="Helical" evidence="10">
    <location>
        <begin position="404"/>
        <end position="428"/>
    </location>
</feature>
<dbReference type="NCBIfam" id="TIGR00831">
    <property type="entry name" value="a_cpa1"/>
    <property type="match status" value="1"/>
</dbReference>
<feature type="transmembrane region" description="Helical" evidence="10">
    <location>
        <begin position="364"/>
        <end position="392"/>
    </location>
</feature>
<keyword evidence="10" id="KW-0997">Cell inner membrane</keyword>
<protein>
    <submittedName>
        <fullName evidence="12">Na+/H+ antiporter</fullName>
    </submittedName>
</protein>
<comment type="caution">
    <text evidence="10">Lacks conserved residue(s) required for the propagation of feature annotation.</text>
</comment>
<evidence type="ECO:0000313" key="12">
    <source>
        <dbReference type="EMBL" id="MDD0813569.1"/>
    </source>
</evidence>